<evidence type="ECO:0000256" key="1">
    <source>
        <dbReference type="ARBA" id="ARBA00001974"/>
    </source>
</evidence>
<dbReference type="Gene3D" id="3.30.70.2450">
    <property type="match status" value="1"/>
</dbReference>
<comment type="cofactor">
    <cofactor evidence="1">
        <name>FAD</name>
        <dbReference type="ChEBI" id="CHEBI:57692"/>
    </cofactor>
</comment>
<dbReference type="GeneID" id="95357244"/>
<keyword evidence="2" id="KW-0285">Flavoprotein</keyword>
<evidence type="ECO:0000256" key="2">
    <source>
        <dbReference type="ARBA" id="ARBA00022630"/>
    </source>
</evidence>
<dbReference type="Gene3D" id="3.50.50.60">
    <property type="entry name" value="FAD/NAD(P)-binding domain"/>
    <property type="match status" value="1"/>
</dbReference>
<evidence type="ECO:0000259" key="5">
    <source>
        <dbReference type="Pfam" id="PF01494"/>
    </source>
</evidence>
<comment type="caution">
    <text evidence="6">The sequence shown here is derived from an EMBL/GenBank/DDBJ whole genome shotgun (WGS) entry which is preliminary data.</text>
</comment>
<reference evidence="6" key="2">
    <citation type="submission" date="2020-09" db="EMBL/GenBank/DDBJ databases">
        <authorList>
            <person name="Sun Q."/>
            <person name="Ohkuma M."/>
        </authorList>
    </citation>
    <scope>NUCLEOTIDE SEQUENCE</scope>
    <source>
        <strain evidence="6">JCM 4646</strain>
    </source>
</reference>
<keyword evidence="3" id="KW-0274">FAD</keyword>
<sequence length="524" mass="55000">MDENVDGYMDANVGGSVDAKGDADKAVAAAAVAAAGPGPETAEVLIVGAGPTGLTLACDLARHGVRALLVERAGTLFPGSRGKGLQPRTQEVFEDLGVLDRIHAAGAPYPLMMAWENGERLGTWDLVERGTPGPATPYADVWMIPQWRTQEILYERLLELGGQVLFGTALTGLEQHPDRVEAVLATAGGGTRTVTAGYLVGADGGRGAVRRTLGVAMHGEVVDPRPALVADLRVEGLDRDNWHVWPKAPGGALLLCPMPGTEEFQLFAQVGSGAPDTSADGVRALVAAGSHLPASAVTEVRWASDFRPRAAVAERFREGRVFLAGDAAHIHSPAGGQGLNTSVQDAYNLGWKLGRVLRAGAPESLLDSYQEERYPVAAAVIGLSTGLHRAERDGSDDRRARRGKDTDQLSVGYRGGPLTAEQRQGLDEEALQAGDRAPDSPYRAADGTARRLFELYRGTHLTVLAVDCDLPGLPAGVRGLRLDGGHAADAYGPGLFVIRPDGYVGLATHDPAALPGYLAALGAR</sequence>
<evidence type="ECO:0000313" key="6">
    <source>
        <dbReference type="EMBL" id="GHH83234.1"/>
    </source>
</evidence>
<accession>A0A919GFP9</accession>
<evidence type="ECO:0000256" key="3">
    <source>
        <dbReference type="ARBA" id="ARBA00022827"/>
    </source>
</evidence>
<dbReference type="RefSeq" id="WP_229927990.1">
    <property type="nucleotide sequence ID" value="NZ_BNBO01000063.1"/>
</dbReference>
<dbReference type="SUPFAM" id="SSF51905">
    <property type="entry name" value="FAD/NAD(P)-binding domain"/>
    <property type="match status" value="1"/>
</dbReference>
<dbReference type="InterPro" id="IPR050641">
    <property type="entry name" value="RIFMO-like"/>
</dbReference>
<evidence type="ECO:0000313" key="7">
    <source>
        <dbReference type="Proteomes" id="UP000617734"/>
    </source>
</evidence>
<dbReference type="Pfam" id="PF01494">
    <property type="entry name" value="FAD_binding_3"/>
    <property type="match status" value="1"/>
</dbReference>
<dbReference type="GO" id="GO:0016709">
    <property type="term" value="F:oxidoreductase activity, acting on paired donors, with incorporation or reduction of molecular oxygen, NAD(P)H as one donor, and incorporation of one atom of oxygen"/>
    <property type="evidence" value="ECO:0007669"/>
    <property type="project" value="UniProtKB-ARBA"/>
</dbReference>
<keyword evidence="7" id="KW-1185">Reference proteome</keyword>
<proteinExistence type="predicted"/>
<dbReference type="NCBIfam" id="NF004832">
    <property type="entry name" value="PRK06184.1"/>
    <property type="match status" value="1"/>
</dbReference>
<feature type="compositionally biased region" description="Basic and acidic residues" evidence="4">
    <location>
        <begin position="388"/>
        <end position="407"/>
    </location>
</feature>
<dbReference type="PRINTS" id="PR00420">
    <property type="entry name" value="RNGMNOXGNASE"/>
</dbReference>
<organism evidence="6 7">
    <name type="scientific">Kitasatospora indigofera</name>
    <dbReference type="NCBI Taxonomy" id="67307"/>
    <lineage>
        <taxon>Bacteria</taxon>
        <taxon>Bacillati</taxon>
        <taxon>Actinomycetota</taxon>
        <taxon>Actinomycetes</taxon>
        <taxon>Kitasatosporales</taxon>
        <taxon>Streptomycetaceae</taxon>
        <taxon>Kitasatospora</taxon>
    </lineage>
</organism>
<dbReference type="Proteomes" id="UP000617734">
    <property type="component" value="Unassembled WGS sequence"/>
</dbReference>
<dbReference type="EMBL" id="BNBO01000063">
    <property type="protein sequence ID" value="GHH83234.1"/>
    <property type="molecule type" value="Genomic_DNA"/>
</dbReference>
<dbReference type="InterPro" id="IPR002938">
    <property type="entry name" value="FAD-bd"/>
</dbReference>
<dbReference type="GO" id="GO:0071949">
    <property type="term" value="F:FAD binding"/>
    <property type="evidence" value="ECO:0007669"/>
    <property type="project" value="InterPro"/>
</dbReference>
<dbReference type="AlphaFoldDB" id="A0A919GFP9"/>
<dbReference type="Gene3D" id="3.40.30.120">
    <property type="match status" value="1"/>
</dbReference>
<dbReference type="InterPro" id="IPR036188">
    <property type="entry name" value="FAD/NAD-bd_sf"/>
</dbReference>
<feature type="region of interest" description="Disordered" evidence="4">
    <location>
        <begin position="388"/>
        <end position="424"/>
    </location>
</feature>
<gene>
    <name evidence="6" type="ORF">GCM10018781_69860</name>
</gene>
<reference evidence="6" key="1">
    <citation type="journal article" date="2014" name="Int. J. Syst. Evol. Microbiol.">
        <title>Complete genome sequence of Corynebacterium casei LMG S-19264T (=DSM 44701T), isolated from a smear-ripened cheese.</title>
        <authorList>
            <consortium name="US DOE Joint Genome Institute (JGI-PGF)"/>
            <person name="Walter F."/>
            <person name="Albersmeier A."/>
            <person name="Kalinowski J."/>
            <person name="Ruckert C."/>
        </authorList>
    </citation>
    <scope>NUCLEOTIDE SEQUENCE</scope>
    <source>
        <strain evidence="6">JCM 4646</strain>
    </source>
</reference>
<evidence type="ECO:0000256" key="4">
    <source>
        <dbReference type="SAM" id="MobiDB-lite"/>
    </source>
</evidence>
<feature type="domain" description="FAD-binding" evidence="5">
    <location>
        <begin position="42"/>
        <end position="381"/>
    </location>
</feature>
<name>A0A919GFP9_9ACTN</name>
<dbReference type="PANTHER" id="PTHR43004:SF19">
    <property type="entry name" value="BINDING MONOOXYGENASE, PUTATIVE (JCVI)-RELATED"/>
    <property type="match status" value="1"/>
</dbReference>
<protein>
    <recommendedName>
        <fullName evidence="5">FAD-binding domain-containing protein</fullName>
    </recommendedName>
</protein>
<dbReference type="PANTHER" id="PTHR43004">
    <property type="entry name" value="TRK SYSTEM POTASSIUM UPTAKE PROTEIN"/>
    <property type="match status" value="1"/>
</dbReference>